<keyword evidence="1" id="KW-0812">Transmembrane</keyword>
<sequence length="258" mass="28507">MNNNGVSEVVGALLTVVVIVTAAGIIYVISHPVIANSIDNVNYQNAVKNMAEIKEIVQRMKYGSEVATSKVIQLNGGSMSNARFFNFTVFTTELPPGLQGNPNPNINAIIHAAHDIEVDWYTHTLNIEIAGREIVFESGIFVKEYGSVNPIPISEPDIIVTNDTLYLSIYDFIGDYSAGGQKITINFKHNFTTIFSNVTSFELKSEFCDIWKKSFEKALNDVPSKPADFEDDDCIDNTIKIKKASGDISIIFTRVEVT</sequence>
<protein>
    <submittedName>
        <fullName evidence="2">Uncharacterized protein</fullName>
    </submittedName>
</protein>
<evidence type="ECO:0000313" key="4">
    <source>
        <dbReference type="Proteomes" id="UP000054015"/>
    </source>
</evidence>
<dbReference type="PATRIC" id="fig|2234.6.peg.2153"/>
<dbReference type="EMBL" id="LGEQ01000022">
    <property type="protein sequence ID" value="KUJ93530.1"/>
    <property type="molecule type" value="Genomic_DNA"/>
</dbReference>
<keyword evidence="1" id="KW-0472">Membrane</keyword>
<dbReference type="Proteomes" id="UP000054307">
    <property type="component" value="Unassembled WGS sequence"/>
</dbReference>
<keyword evidence="1" id="KW-1133">Transmembrane helix</keyword>
<evidence type="ECO:0000313" key="3">
    <source>
        <dbReference type="EMBL" id="KUK07129.1"/>
    </source>
</evidence>
<evidence type="ECO:0000313" key="5">
    <source>
        <dbReference type="Proteomes" id="UP000054307"/>
    </source>
</evidence>
<evidence type="ECO:0000313" key="2">
    <source>
        <dbReference type="EMBL" id="KUJ93530.1"/>
    </source>
</evidence>
<organism evidence="2 5">
    <name type="scientific">Archaeoglobus fulgidus</name>
    <dbReference type="NCBI Taxonomy" id="2234"/>
    <lineage>
        <taxon>Archaea</taxon>
        <taxon>Methanobacteriati</taxon>
        <taxon>Methanobacteriota</taxon>
        <taxon>Archaeoglobi</taxon>
        <taxon>Archaeoglobales</taxon>
        <taxon>Archaeoglobaceae</taxon>
        <taxon>Archaeoglobus</taxon>
    </lineage>
</organism>
<comment type="caution">
    <text evidence="2">The sequence shown here is derived from an EMBL/GenBank/DDBJ whole genome shotgun (WGS) entry which is preliminary data.</text>
</comment>
<name>A0A101DDE9_ARCFL</name>
<dbReference type="InterPro" id="IPR055713">
    <property type="entry name" value="DUF7289"/>
</dbReference>
<dbReference type="EMBL" id="LGEX01000012">
    <property type="protein sequence ID" value="KUK07129.1"/>
    <property type="molecule type" value="Genomic_DNA"/>
</dbReference>
<dbReference type="RefSeq" id="WP_048064283.1">
    <property type="nucleotide sequence ID" value="NZ_FJNF01000112.1"/>
</dbReference>
<reference evidence="2" key="1">
    <citation type="journal article" date="2015" name="MBio">
        <title>Genome-resolved metagenomic analysis reveals roles for candidate phyla and other microbial community members in biogeochemical transformations in oil reservoirs.</title>
        <authorList>
            <person name="Hu P."/>
            <person name="Tom L."/>
            <person name="Singh A."/>
            <person name="Thomas B.C."/>
            <person name="Baker B.J."/>
            <person name="Piceno Y.M."/>
            <person name="Andersen G.L."/>
            <person name="Banfield J.F."/>
        </authorList>
    </citation>
    <scope>NUCLEOTIDE SEQUENCE [LARGE SCALE GENOMIC DNA]</scope>
    <source>
        <strain evidence="3">49_2300</strain>
        <strain evidence="2">49_95</strain>
    </source>
</reference>
<dbReference type="DNASU" id="1483976"/>
<dbReference type="AlphaFoldDB" id="A0A101DDE9"/>
<dbReference type="Proteomes" id="UP000054015">
    <property type="component" value="Unassembled WGS sequence"/>
</dbReference>
<feature type="transmembrane region" description="Helical" evidence="1">
    <location>
        <begin position="9"/>
        <end position="29"/>
    </location>
</feature>
<reference evidence="4 5" key="2">
    <citation type="journal article" date="2015" name="MBio">
        <title>Genome-Resolved Metagenomic Analysis Reveals Roles for Candidate Phyla and Other Microbial Community Members in Biogeochemical Transformations in Oil Reservoirs.</title>
        <authorList>
            <person name="Hu P."/>
            <person name="Tom L."/>
            <person name="Singh A."/>
            <person name="Thomas B.C."/>
            <person name="Baker B.J."/>
            <person name="Piceno Y.M."/>
            <person name="Andersen G.L."/>
            <person name="Banfield J.F."/>
        </authorList>
    </citation>
    <scope>NUCLEOTIDE SEQUENCE [LARGE SCALE GENOMIC DNA]</scope>
</reference>
<proteinExistence type="predicted"/>
<accession>A0A101DDE9</accession>
<gene>
    <name evidence="2" type="ORF">XD40_1307</name>
    <name evidence="3" type="ORF">XD48_0668</name>
</gene>
<dbReference type="Pfam" id="PF23960">
    <property type="entry name" value="DUF7289"/>
    <property type="match status" value="1"/>
</dbReference>
<dbReference type="GeneID" id="1483976"/>
<evidence type="ECO:0000256" key="1">
    <source>
        <dbReference type="SAM" id="Phobius"/>
    </source>
</evidence>